<dbReference type="AlphaFoldDB" id="A0A7C1E3Q8"/>
<proteinExistence type="predicted"/>
<dbReference type="EMBL" id="DSDY01000020">
    <property type="protein sequence ID" value="HDS10094.1"/>
    <property type="molecule type" value="Genomic_DNA"/>
</dbReference>
<comment type="caution">
    <text evidence="1">The sequence shown here is derived from an EMBL/GenBank/DDBJ whole genome shotgun (WGS) entry which is preliminary data.</text>
</comment>
<gene>
    <name evidence="1" type="ORF">ENO04_00495</name>
</gene>
<protein>
    <submittedName>
        <fullName evidence="1">Cren protein</fullName>
    </submittedName>
</protein>
<evidence type="ECO:0000313" key="1">
    <source>
        <dbReference type="EMBL" id="HDS10094.1"/>
    </source>
</evidence>
<organism evidence="1">
    <name type="scientific">Fervidicoccus fontis</name>
    <dbReference type="NCBI Taxonomy" id="683846"/>
    <lineage>
        <taxon>Archaea</taxon>
        <taxon>Thermoproteota</taxon>
        <taxon>Thermoprotei</taxon>
        <taxon>Fervidicoccales</taxon>
        <taxon>Fervidicoccaceae</taxon>
        <taxon>Fervidicoccus</taxon>
    </lineage>
</organism>
<name>A0A7C1E3Q8_9CREN</name>
<accession>A0A7C1E3Q8</accession>
<reference evidence="1" key="1">
    <citation type="journal article" date="2020" name="mSystems">
        <title>Genome- and Community-Level Interaction Insights into Carbon Utilization and Element Cycling Functions of Hydrothermarchaeota in Hydrothermal Sediment.</title>
        <authorList>
            <person name="Zhou Z."/>
            <person name="Liu Y."/>
            <person name="Xu W."/>
            <person name="Pan J."/>
            <person name="Luo Z.H."/>
            <person name="Li M."/>
        </authorList>
    </citation>
    <scope>NUCLEOTIDE SEQUENCE [LARGE SCALE GENOMIC DNA]</scope>
    <source>
        <strain evidence="1">SpSt-123</strain>
    </source>
</reference>
<sequence>MDIKEEKPVWIKIRKTEDLCRLAASIVTMGQPMYLVRIRRNNEVYIGLLAVYRDYFKYYGIPIFYYTLCEGPCTEKKYVSFKIDESGEKIEFTDKAIPGTVMIPIVEFETMPSILGEWKGE</sequence>